<feature type="binding site" evidence="12">
    <location>
        <position position="121"/>
    </location>
    <ligand>
        <name>NAD(+)</name>
        <dbReference type="ChEBI" id="CHEBI:57540"/>
    </ligand>
</feature>
<keyword evidence="15" id="KW-1185">Reference proteome</keyword>
<evidence type="ECO:0000256" key="4">
    <source>
        <dbReference type="ARBA" id="ARBA00015132"/>
    </source>
</evidence>
<dbReference type="SUPFAM" id="SSF52413">
    <property type="entry name" value="UDP-glucose/GDP-mannose dehydrogenase C-terminal domain"/>
    <property type="match status" value="1"/>
</dbReference>
<dbReference type="SUPFAM" id="SSF51735">
    <property type="entry name" value="NAD(P)-binding Rossmann-fold domains"/>
    <property type="match status" value="1"/>
</dbReference>
<feature type="binding site" evidence="12">
    <location>
        <position position="334"/>
    </location>
    <ligand>
        <name>NAD(+)</name>
        <dbReference type="ChEBI" id="CHEBI:57540"/>
    </ligand>
</feature>
<evidence type="ECO:0000256" key="1">
    <source>
        <dbReference type="ARBA" id="ARBA00004701"/>
    </source>
</evidence>
<feature type="binding site" evidence="12">
    <location>
        <position position="86"/>
    </location>
    <ligand>
        <name>NAD(+)</name>
        <dbReference type="ChEBI" id="CHEBI:57540"/>
    </ligand>
</feature>
<dbReference type="InterPro" id="IPR036220">
    <property type="entry name" value="UDP-Glc/GDP-Man_DH_C_sf"/>
</dbReference>
<feature type="binding site" evidence="11">
    <location>
        <position position="210"/>
    </location>
    <ligand>
        <name>substrate</name>
    </ligand>
</feature>
<dbReference type="PANTHER" id="PTHR43750">
    <property type="entry name" value="UDP-GLUCOSE 6-DEHYDROGENASE TUAD"/>
    <property type="match status" value="1"/>
</dbReference>
<keyword evidence="5 9" id="KW-0560">Oxidoreductase</keyword>
<protein>
    <recommendedName>
        <fullName evidence="4 9">UDP-glucose 6-dehydrogenase</fullName>
        <ecNumber evidence="3 9">1.1.1.22</ecNumber>
    </recommendedName>
</protein>
<dbReference type="Pfam" id="PF00984">
    <property type="entry name" value="UDPG_MGDP_dh"/>
    <property type="match status" value="1"/>
</dbReference>
<sequence length="447" mass="49805">MRITIFGTGYVGLVTGACLAEVGHHVMCMDVDQNKIDRLRQGIIPIYEPGLEPIVSHNTESGRLQFTTDVAEAVTFGDLQFIAVGTPSDEDGSADLKYVLAVAGSIGEHMDEYKVVIDKSTVPVGTADKVRNTISEKLKARGVSTEFDVVSNPEFLKEGAAVADFMKPDRIIVGTETERPRELLRELYYPFNRNHERVLFMDVRSAELTKYAANAMLATKISFMNEIANLAERLGADIENVRRGIGSDPRIGYHFIYPGCGYGGSCFPKDVKALARTAHEYDYDARLMNAVEAVNNSQKYVLFDKVSHYFKGDLNGKTVALWGLSFKPKTDDMREAPSRVLMEKLWAAGASVQAFDPEAMEETQKIYPDQPGLQLCGTKEQALKGADCLVICTEWKEFRSPDFEQIAAAIRFPVVFDGRNLYDEQMLGRYGLSYYAIGRGLNQFDRT</sequence>
<feature type="binding site" evidence="11">
    <location>
        <position position="327"/>
    </location>
    <ligand>
        <name>substrate</name>
    </ligand>
</feature>
<dbReference type="NCBIfam" id="TIGR03026">
    <property type="entry name" value="NDP-sugDHase"/>
    <property type="match status" value="1"/>
</dbReference>
<dbReference type="GO" id="GO:0051287">
    <property type="term" value="F:NAD binding"/>
    <property type="evidence" value="ECO:0007669"/>
    <property type="project" value="InterPro"/>
</dbReference>
<feature type="binding site" evidence="12">
    <location>
        <position position="35"/>
    </location>
    <ligand>
        <name>NAD(+)</name>
        <dbReference type="ChEBI" id="CHEBI:57540"/>
    </ligand>
</feature>
<gene>
    <name evidence="14" type="ORF">DES49_0780</name>
</gene>
<evidence type="ECO:0000259" key="13">
    <source>
        <dbReference type="SMART" id="SM00984"/>
    </source>
</evidence>
<proteinExistence type="inferred from homology"/>
<evidence type="ECO:0000256" key="2">
    <source>
        <dbReference type="ARBA" id="ARBA00006601"/>
    </source>
</evidence>
<dbReference type="GO" id="GO:0000271">
    <property type="term" value="P:polysaccharide biosynthetic process"/>
    <property type="evidence" value="ECO:0007669"/>
    <property type="project" value="InterPro"/>
</dbReference>
<dbReference type="InterPro" id="IPR014027">
    <property type="entry name" value="UDP-Glc/GDP-Man_DH_C"/>
</dbReference>
<dbReference type="GO" id="GO:0003979">
    <property type="term" value="F:UDP-glucose 6-dehydrogenase activity"/>
    <property type="evidence" value="ECO:0007669"/>
    <property type="project" value="UniProtKB-EC"/>
</dbReference>
<name>A0A4R7JY31_9GAMM</name>
<dbReference type="UniPathway" id="UPA00038">
    <property type="reaction ID" value="UER00491"/>
</dbReference>
<feature type="binding site" evidence="11">
    <location>
        <position position="263"/>
    </location>
    <ligand>
        <name>substrate</name>
    </ligand>
</feature>
<evidence type="ECO:0000256" key="7">
    <source>
        <dbReference type="ARBA" id="ARBA00047473"/>
    </source>
</evidence>
<feature type="binding site" evidence="11">
    <location>
        <begin position="155"/>
        <end position="158"/>
    </location>
    <ligand>
        <name>substrate</name>
    </ligand>
</feature>
<evidence type="ECO:0000256" key="8">
    <source>
        <dbReference type="ARBA" id="ARBA00053241"/>
    </source>
</evidence>
<feature type="binding site" evidence="12">
    <location>
        <position position="30"/>
    </location>
    <ligand>
        <name>NAD(+)</name>
        <dbReference type="ChEBI" id="CHEBI:57540"/>
    </ligand>
</feature>
<dbReference type="PIRSF" id="PIRSF500134">
    <property type="entry name" value="UDPglc_DH_bac"/>
    <property type="match status" value="1"/>
</dbReference>
<evidence type="ECO:0000256" key="9">
    <source>
        <dbReference type="PIRNR" id="PIRNR000124"/>
    </source>
</evidence>
<evidence type="ECO:0000256" key="6">
    <source>
        <dbReference type="ARBA" id="ARBA00023027"/>
    </source>
</evidence>
<feature type="active site" description="Nucleophile" evidence="10">
    <location>
        <position position="266"/>
    </location>
</feature>
<evidence type="ECO:0000313" key="15">
    <source>
        <dbReference type="Proteomes" id="UP000295830"/>
    </source>
</evidence>
<dbReference type="InterPro" id="IPR017476">
    <property type="entry name" value="UDP-Glc/GDP-Man"/>
</dbReference>
<evidence type="ECO:0000313" key="14">
    <source>
        <dbReference type="EMBL" id="TDT42976.1"/>
    </source>
</evidence>
<dbReference type="PROSITE" id="PS51257">
    <property type="entry name" value="PROKAR_LIPOPROTEIN"/>
    <property type="match status" value="1"/>
</dbReference>
<dbReference type="SMART" id="SM00984">
    <property type="entry name" value="UDPG_MGDP_dh_C"/>
    <property type="match status" value="1"/>
</dbReference>
<dbReference type="RefSeq" id="WP_133735082.1">
    <property type="nucleotide sequence ID" value="NZ_SOAX01000002.1"/>
</dbReference>
<comment type="similarity">
    <text evidence="2 9">Belongs to the UDP-glucose/GDP-mannose dehydrogenase family.</text>
</comment>
<dbReference type="EMBL" id="SOAX01000002">
    <property type="protein sequence ID" value="TDT42976.1"/>
    <property type="molecule type" value="Genomic_DNA"/>
</dbReference>
<accession>A0A4R7JY31</accession>
<dbReference type="AlphaFoldDB" id="A0A4R7JY31"/>
<dbReference type="PANTHER" id="PTHR43750:SF3">
    <property type="entry name" value="UDP-GLUCOSE 6-DEHYDROGENASE TUAD"/>
    <property type="match status" value="1"/>
</dbReference>
<dbReference type="SUPFAM" id="SSF48179">
    <property type="entry name" value="6-phosphogluconate dehydrogenase C-terminal domain-like"/>
    <property type="match status" value="1"/>
</dbReference>
<comment type="pathway">
    <text evidence="1">Nucleotide-sugar biosynthesis; UDP-alpha-D-glucuronate biosynthesis; UDP-alpha-D-glucuronate from UDP-alpha-D-glucose: step 1/1.</text>
</comment>
<feature type="binding site" evidence="11">
    <location>
        <begin position="255"/>
        <end position="259"/>
    </location>
    <ligand>
        <name>substrate</name>
    </ligand>
</feature>
<dbReference type="FunFam" id="1.20.5.100:FF:000001">
    <property type="entry name" value="UDP-glucose 6-dehydrogenase"/>
    <property type="match status" value="1"/>
</dbReference>
<comment type="caution">
    <text evidence="14">The sequence shown here is derived from an EMBL/GenBank/DDBJ whole genome shotgun (WGS) entry which is preliminary data.</text>
</comment>
<keyword evidence="6 9" id="KW-0520">NAD</keyword>
<dbReference type="Pfam" id="PF03721">
    <property type="entry name" value="UDPG_MGDP_dh_N"/>
    <property type="match status" value="1"/>
</dbReference>
<comment type="catalytic activity">
    <reaction evidence="7 9">
        <text>UDP-alpha-D-glucose + 2 NAD(+) + H2O = UDP-alpha-D-glucuronate + 2 NADH + 3 H(+)</text>
        <dbReference type="Rhea" id="RHEA:23596"/>
        <dbReference type="ChEBI" id="CHEBI:15377"/>
        <dbReference type="ChEBI" id="CHEBI:15378"/>
        <dbReference type="ChEBI" id="CHEBI:57540"/>
        <dbReference type="ChEBI" id="CHEBI:57945"/>
        <dbReference type="ChEBI" id="CHEBI:58052"/>
        <dbReference type="ChEBI" id="CHEBI:58885"/>
        <dbReference type="EC" id="1.1.1.22"/>
    </reaction>
</comment>
<organism evidence="14 15">
    <name type="scientific">Halospina denitrificans</name>
    <dbReference type="NCBI Taxonomy" id="332522"/>
    <lineage>
        <taxon>Bacteria</taxon>
        <taxon>Pseudomonadati</taxon>
        <taxon>Pseudomonadota</taxon>
        <taxon>Gammaproteobacteria</taxon>
        <taxon>Halospina</taxon>
    </lineage>
</organism>
<dbReference type="InterPro" id="IPR036291">
    <property type="entry name" value="NAD(P)-bd_dom_sf"/>
</dbReference>
<dbReference type="GO" id="GO:0006065">
    <property type="term" value="P:UDP-glucuronate biosynthetic process"/>
    <property type="evidence" value="ECO:0007669"/>
    <property type="project" value="UniProtKB-UniPathway"/>
</dbReference>
<dbReference type="Proteomes" id="UP000295830">
    <property type="component" value="Unassembled WGS sequence"/>
</dbReference>
<evidence type="ECO:0000256" key="10">
    <source>
        <dbReference type="PIRSR" id="PIRSR500134-1"/>
    </source>
</evidence>
<feature type="domain" description="UDP-glucose/GDP-mannose dehydrogenase C-terminal" evidence="13">
    <location>
        <begin position="320"/>
        <end position="424"/>
    </location>
</feature>
<feature type="binding site" evidence="12">
    <location>
        <position position="269"/>
    </location>
    <ligand>
        <name>NAD(+)</name>
        <dbReference type="ChEBI" id="CHEBI:57540"/>
    </ligand>
</feature>
<feature type="binding site" evidence="12">
    <location>
        <position position="158"/>
    </location>
    <ligand>
        <name>NAD(+)</name>
        <dbReference type="ChEBI" id="CHEBI:57540"/>
    </ligand>
</feature>
<dbReference type="EC" id="1.1.1.22" evidence="3 9"/>
<evidence type="ECO:0000256" key="3">
    <source>
        <dbReference type="ARBA" id="ARBA00012954"/>
    </source>
</evidence>
<dbReference type="Gene3D" id="1.20.5.100">
    <property type="entry name" value="Cytochrome c1, transmembrane anchor, C-terminal"/>
    <property type="match status" value="1"/>
</dbReference>
<evidence type="ECO:0000256" key="5">
    <source>
        <dbReference type="ARBA" id="ARBA00023002"/>
    </source>
</evidence>
<dbReference type="InterPro" id="IPR014026">
    <property type="entry name" value="UDP-Glc/GDP-Man_DH_dimer"/>
</dbReference>
<dbReference type="InterPro" id="IPR028357">
    <property type="entry name" value="UDPglc_DH_bac"/>
</dbReference>
<dbReference type="InterPro" id="IPR001732">
    <property type="entry name" value="UDP-Glc/GDP-Man_DH_N"/>
</dbReference>
<evidence type="ECO:0000256" key="12">
    <source>
        <dbReference type="PIRSR" id="PIRSR500134-3"/>
    </source>
</evidence>
<dbReference type="Gene3D" id="3.40.50.720">
    <property type="entry name" value="NAD(P)-binding Rossmann-like Domain"/>
    <property type="match status" value="2"/>
</dbReference>
<dbReference type="OrthoDB" id="9803238at2"/>
<dbReference type="PIRSF" id="PIRSF000124">
    <property type="entry name" value="UDPglc_GDPman_dh"/>
    <property type="match status" value="1"/>
</dbReference>
<evidence type="ECO:0000256" key="11">
    <source>
        <dbReference type="PIRSR" id="PIRSR500134-2"/>
    </source>
</evidence>
<dbReference type="InterPro" id="IPR008927">
    <property type="entry name" value="6-PGluconate_DH-like_C_sf"/>
</dbReference>
<comment type="function">
    <text evidence="8">Catalyzes the conversion of UDP-glucose into UDP-glucuronate, one of the precursors of teichuronic acid.</text>
</comment>
<reference evidence="14 15" key="1">
    <citation type="submission" date="2019-03" db="EMBL/GenBank/DDBJ databases">
        <title>Genomic Encyclopedia of Type Strains, Phase IV (KMG-IV): sequencing the most valuable type-strain genomes for metagenomic binning, comparative biology and taxonomic classification.</title>
        <authorList>
            <person name="Goeker M."/>
        </authorList>
    </citation>
    <scope>NUCLEOTIDE SEQUENCE [LARGE SCALE GENOMIC DNA]</scope>
    <source>
        <strain evidence="14 15">DSM 15505</strain>
    </source>
</reference>
<dbReference type="Pfam" id="PF03720">
    <property type="entry name" value="UDPG_MGDP_dh_C"/>
    <property type="match status" value="1"/>
</dbReference>